<dbReference type="EMBL" id="QTSU01000002">
    <property type="protein sequence ID" value="RDZ27222.1"/>
    <property type="molecule type" value="Genomic_DNA"/>
</dbReference>
<sequence length="136" mass="14251">MQAPEAAEAASQVNQSIEQVLGDPAQYEPAIRAFQSAVAAHDAAAVARMVEYPFAATLDGKQTQIKDAAAFAAAYDRIVTPEIAQVIAKQNYAELAVSGKGVMFGNGEAWINGICRDNACKQVDVRVVAIQAGAAN</sequence>
<accession>A0A371K038</accession>
<proteinExistence type="predicted"/>
<comment type="caution">
    <text evidence="1">The sequence shown here is derived from an EMBL/GenBank/DDBJ whole genome shotgun (WGS) entry which is preliminary data.</text>
</comment>
<reference evidence="1 2" key="1">
    <citation type="submission" date="2018-08" db="EMBL/GenBank/DDBJ databases">
        <title>Lysobacter sp. zong2l5, whole genome shotgun sequence.</title>
        <authorList>
            <person name="Zhang X."/>
            <person name="Feng G."/>
            <person name="Zhu H."/>
        </authorList>
    </citation>
    <scope>NUCLEOTIDE SEQUENCE [LARGE SCALE GENOMIC DNA]</scope>
    <source>
        <strain evidence="2">zong2l5</strain>
    </source>
</reference>
<evidence type="ECO:0000313" key="1">
    <source>
        <dbReference type="EMBL" id="RDZ27222.1"/>
    </source>
</evidence>
<name>A0A371K038_9GAMM</name>
<organism evidence="1 2">
    <name type="scientific">Lysobacter silvisoli</name>
    <dbReference type="NCBI Taxonomy" id="2293254"/>
    <lineage>
        <taxon>Bacteria</taxon>
        <taxon>Pseudomonadati</taxon>
        <taxon>Pseudomonadota</taxon>
        <taxon>Gammaproteobacteria</taxon>
        <taxon>Lysobacterales</taxon>
        <taxon>Lysobacteraceae</taxon>
        <taxon>Lysobacter</taxon>
    </lineage>
</organism>
<dbReference type="AlphaFoldDB" id="A0A371K038"/>
<evidence type="ECO:0008006" key="3">
    <source>
        <dbReference type="Google" id="ProtNLM"/>
    </source>
</evidence>
<gene>
    <name evidence="1" type="ORF">DX914_13305</name>
</gene>
<protein>
    <recommendedName>
        <fullName evidence="3">DUF4440 domain-containing protein</fullName>
    </recommendedName>
</protein>
<keyword evidence="2" id="KW-1185">Reference proteome</keyword>
<evidence type="ECO:0000313" key="2">
    <source>
        <dbReference type="Proteomes" id="UP000264492"/>
    </source>
</evidence>
<dbReference type="Proteomes" id="UP000264492">
    <property type="component" value="Unassembled WGS sequence"/>
</dbReference>